<evidence type="ECO:0000256" key="4">
    <source>
        <dbReference type="ARBA" id="ARBA00022622"/>
    </source>
</evidence>
<dbReference type="SUPFAM" id="SSF82153">
    <property type="entry name" value="FAS1 domain"/>
    <property type="match status" value="1"/>
</dbReference>
<dbReference type="FunFam" id="2.30.180.10:FF:000006">
    <property type="entry name" value="Fasciclin-like arabinogalactan protein 11"/>
    <property type="match status" value="1"/>
</dbReference>
<evidence type="ECO:0000256" key="7">
    <source>
        <dbReference type="ARBA" id="ARBA00023136"/>
    </source>
</evidence>
<dbReference type="Pfam" id="PF02469">
    <property type="entry name" value="Fasciclin"/>
    <property type="match status" value="1"/>
</dbReference>
<evidence type="ECO:0000256" key="2">
    <source>
        <dbReference type="ARBA" id="ARBA00007843"/>
    </source>
</evidence>
<reference evidence="12 13" key="1">
    <citation type="submission" date="2019-06" db="EMBL/GenBank/DDBJ databases">
        <title>A chromosomal-level reference genome of Carpinus fangiana (Coryloideae, Betulaceae).</title>
        <authorList>
            <person name="Yang X."/>
            <person name="Wang Z."/>
            <person name="Zhang L."/>
            <person name="Hao G."/>
            <person name="Liu J."/>
            <person name="Yang Y."/>
        </authorList>
    </citation>
    <scope>NUCLEOTIDE SEQUENCE [LARGE SCALE GENOMIC DNA]</scope>
    <source>
        <strain evidence="12">Cfa_2016G</strain>
        <tissue evidence="12">Leaf</tissue>
    </source>
</reference>
<dbReference type="SMART" id="SM00554">
    <property type="entry name" value="FAS1"/>
    <property type="match status" value="1"/>
</dbReference>
<accession>A0A660KX49</accession>
<dbReference type="AlphaFoldDB" id="A0A660KX49"/>
<keyword evidence="7" id="KW-0472">Membrane</keyword>
<dbReference type="Proteomes" id="UP000327013">
    <property type="component" value="Chromosome 4"/>
</dbReference>
<protein>
    <recommendedName>
        <fullName evidence="11">FAS1 domain-containing protein</fullName>
    </recommendedName>
</protein>
<dbReference type="GO" id="GO:0098552">
    <property type="term" value="C:side of membrane"/>
    <property type="evidence" value="ECO:0007669"/>
    <property type="project" value="UniProtKB-KW"/>
</dbReference>
<dbReference type="OrthoDB" id="286301at2759"/>
<evidence type="ECO:0000256" key="9">
    <source>
        <dbReference type="ARBA" id="ARBA00024686"/>
    </source>
</evidence>
<keyword evidence="3" id="KW-1003">Cell membrane</keyword>
<proteinExistence type="inferred from homology"/>
<evidence type="ECO:0000256" key="5">
    <source>
        <dbReference type="ARBA" id="ARBA00022729"/>
    </source>
</evidence>
<evidence type="ECO:0000259" key="11">
    <source>
        <dbReference type="PROSITE" id="PS50213"/>
    </source>
</evidence>
<comment type="similarity">
    <text evidence="2">Belongs to the fasciclin-like AGP family.</text>
</comment>
<evidence type="ECO:0000313" key="12">
    <source>
        <dbReference type="EMBL" id="KAE8038879.1"/>
    </source>
</evidence>
<evidence type="ECO:0000256" key="3">
    <source>
        <dbReference type="ARBA" id="ARBA00022475"/>
    </source>
</evidence>
<feature type="signal peptide" evidence="10">
    <location>
        <begin position="1"/>
        <end position="24"/>
    </location>
</feature>
<comment type="function">
    <text evidence="9">May be a cell surface adhesion protein.</text>
</comment>
<evidence type="ECO:0000313" key="13">
    <source>
        <dbReference type="Proteomes" id="UP000327013"/>
    </source>
</evidence>
<dbReference type="Gene3D" id="2.30.180.10">
    <property type="entry name" value="FAS1 domain"/>
    <property type="match status" value="1"/>
</dbReference>
<comment type="subcellular location">
    <subcellularLocation>
        <location evidence="1">Cell membrane</location>
        <topology evidence="1">Lipid-anchor</topology>
        <topology evidence="1">GPI-anchor</topology>
    </subcellularLocation>
</comment>
<evidence type="ECO:0000256" key="8">
    <source>
        <dbReference type="ARBA" id="ARBA00023180"/>
    </source>
</evidence>
<keyword evidence="4" id="KW-0336">GPI-anchor</keyword>
<dbReference type="GO" id="GO:0009834">
    <property type="term" value="P:plant-type secondary cell wall biogenesis"/>
    <property type="evidence" value="ECO:0007669"/>
    <property type="project" value="UniProtKB-ARBA"/>
</dbReference>
<evidence type="ECO:0000256" key="10">
    <source>
        <dbReference type="SAM" id="SignalP"/>
    </source>
</evidence>
<feature type="domain" description="FAS1" evidence="11">
    <location>
        <begin position="26"/>
        <end position="170"/>
    </location>
</feature>
<organism evidence="12 13">
    <name type="scientific">Carpinus fangiana</name>
    <dbReference type="NCBI Taxonomy" id="176857"/>
    <lineage>
        <taxon>Eukaryota</taxon>
        <taxon>Viridiplantae</taxon>
        <taxon>Streptophyta</taxon>
        <taxon>Embryophyta</taxon>
        <taxon>Tracheophyta</taxon>
        <taxon>Spermatophyta</taxon>
        <taxon>Magnoliopsida</taxon>
        <taxon>eudicotyledons</taxon>
        <taxon>Gunneridae</taxon>
        <taxon>Pentapetalae</taxon>
        <taxon>rosids</taxon>
        <taxon>fabids</taxon>
        <taxon>Fagales</taxon>
        <taxon>Betulaceae</taxon>
        <taxon>Carpinus</taxon>
    </lineage>
</organism>
<keyword evidence="6" id="KW-0654">Proteoglycan</keyword>
<dbReference type="PANTHER" id="PTHR32077:SF65">
    <property type="entry name" value="FASCICLIN-LIKE ARABINOGALACTAN PROTEIN 11"/>
    <property type="match status" value="1"/>
</dbReference>
<dbReference type="InterPro" id="IPR045003">
    <property type="entry name" value="FLA_A"/>
</dbReference>
<dbReference type="EMBL" id="CM017324">
    <property type="protein sequence ID" value="KAE8038879.1"/>
    <property type="molecule type" value="Genomic_DNA"/>
</dbReference>
<keyword evidence="4" id="KW-0449">Lipoprotein</keyword>
<sequence length="223" mass="23853">MSKQVVFSLSLLLAFIFHCNTSLAQAPDILEILEKPGRFTVLIRLLKNTGVANQLNGELQKSNTGYTFFAPPDKAFSDLRSGAINSLSDLQKVELLQFHILATFVSLPNFQTLSNPVPTQAGDTSAGEFPLNVTSAGKDVGLATGVVNATIGSTLYTDDELAVYQVDKVLLPLDIFRNYKPPEPVSESPPVAAKVHESSALSLTGHGMWFSIGIAASVAAFSL</sequence>
<dbReference type="PANTHER" id="PTHR32077">
    <property type="entry name" value="FASCICLIN-LIKE ARABINOGALACTAN PROTEIN"/>
    <property type="match status" value="1"/>
</dbReference>
<dbReference type="PROSITE" id="PS50213">
    <property type="entry name" value="FAS1"/>
    <property type="match status" value="1"/>
</dbReference>
<dbReference type="GO" id="GO:0005886">
    <property type="term" value="C:plasma membrane"/>
    <property type="evidence" value="ECO:0007669"/>
    <property type="project" value="UniProtKB-SubCell"/>
</dbReference>
<keyword evidence="5 10" id="KW-0732">Signal</keyword>
<dbReference type="InterPro" id="IPR036378">
    <property type="entry name" value="FAS1_dom_sf"/>
</dbReference>
<dbReference type="InterPro" id="IPR000782">
    <property type="entry name" value="FAS1_domain"/>
</dbReference>
<gene>
    <name evidence="12" type="ORF">FH972_011348</name>
</gene>
<feature type="chain" id="PRO_5024912192" description="FAS1 domain-containing protein" evidence="10">
    <location>
        <begin position="25"/>
        <end position="223"/>
    </location>
</feature>
<name>A0A660KX49_9ROSI</name>
<keyword evidence="8" id="KW-0325">Glycoprotein</keyword>
<evidence type="ECO:0000256" key="6">
    <source>
        <dbReference type="ARBA" id="ARBA00022974"/>
    </source>
</evidence>
<keyword evidence="13" id="KW-1185">Reference proteome</keyword>
<evidence type="ECO:0000256" key="1">
    <source>
        <dbReference type="ARBA" id="ARBA00004609"/>
    </source>
</evidence>